<dbReference type="KEGG" id="ccp:CHC_T00008929001"/>
<evidence type="ECO:0000256" key="10">
    <source>
        <dbReference type="ARBA" id="ARBA00030209"/>
    </source>
</evidence>
<dbReference type="PROSITE" id="PS51851">
    <property type="entry name" value="KARI_C"/>
    <property type="match status" value="1"/>
</dbReference>
<keyword evidence="16" id="KW-1185">Reference proteome</keyword>
<dbReference type="InterPro" id="IPR036291">
    <property type="entry name" value="NAD(P)-bd_dom_sf"/>
</dbReference>
<dbReference type="PANTHER" id="PTHR21371:SF1">
    <property type="entry name" value="KETOL-ACID REDUCTOISOMERASE, MITOCHONDRIAL"/>
    <property type="match status" value="1"/>
</dbReference>
<dbReference type="InterPro" id="IPR013023">
    <property type="entry name" value="KARI"/>
</dbReference>
<evidence type="ECO:0000256" key="9">
    <source>
        <dbReference type="ARBA" id="ARBA00023304"/>
    </source>
</evidence>
<comment type="pathway">
    <text evidence="2">Amino-acid biosynthesis; L-valine biosynthesis; L-valine from pyruvate: step 2/4.</text>
</comment>
<organism evidence="15 16">
    <name type="scientific">Chondrus crispus</name>
    <name type="common">Carrageen Irish moss</name>
    <name type="synonym">Polymorpha crispa</name>
    <dbReference type="NCBI Taxonomy" id="2769"/>
    <lineage>
        <taxon>Eukaryota</taxon>
        <taxon>Rhodophyta</taxon>
        <taxon>Florideophyceae</taxon>
        <taxon>Rhodymeniophycidae</taxon>
        <taxon>Gigartinales</taxon>
        <taxon>Gigartinaceae</taxon>
        <taxon>Chondrus</taxon>
    </lineage>
</organism>
<dbReference type="Pfam" id="PF07991">
    <property type="entry name" value="KARI_N"/>
    <property type="match status" value="1"/>
</dbReference>
<reference evidence="16" key="1">
    <citation type="journal article" date="2013" name="Proc. Natl. Acad. Sci. U.S.A.">
        <title>Genome structure and metabolic features in the red seaweed Chondrus crispus shed light on evolution of the Archaeplastida.</title>
        <authorList>
            <person name="Collen J."/>
            <person name="Porcel B."/>
            <person name="Carre W."/>
            <person name="Ball S.G."/>
            <person name="Chaparro C."/>
            <person name="Tonon T."/>
            <person name="Barbeyron T."/>
            <person name="Michel G."/>
            <person name="Noel B."/>
            <person name="Valentin K."/>
            <person name="Elias M."/>
            <person name="Artiguenave F."/>
            <person name="Arun A."/>
            <person name="Aury J.M."/>
            <person name="Barbosa-Neto J.F."/>
            <person name="Bothwell J.H."/>
            <person name="Bouget F.Y."/>
            <person name="Brillet L."/>
            <person name="Cabello-Hurtado F."/>
            <person name="Capella-Gutierrez S."/>
            <person name="Charrier B."/>
            <person name="Cladiere L."/>
            <person name="Cock J.M."/>
            <person name="Coelho S.M."/>
            <person name="Colleoni C."/>
            <person name="Czjzek M."/>
            <person name="Da Silva C."/>
            <person name="Delage L."/>
            <person name="Denoeud F."/>
            <person name="Deschamps P."/>
            <person name="Dittami S.M."/>
            <person name="Gabaldon T."/>
            <person name="Gachon C.M."/>
            <person name="Groisillier A."/>
            <person name="Herve C."/>
            <person name="Jabbari K."/>
            <person name="Katinka M."/>
            <person name="Kloareg B."/>
            <person name="Kowalczyk N."/>
            <person name="Labadie K."/>
            <person name="Leblanc C."/>
            <person name="Lopez P.J."/>
            <person name="McLachlan D.H."/>
            <person name="Meslet-Cladiere L."/>
            <person name="Moustafa A."/>
            <person name="Nehr Z."/>
            <person name="Nyvall Collen P."/>
            <person name="Panaud O."/>
            <person name="Partensky F."/>
            <person name="Poulain J."/>
            <person name="Rensing S.A."/>
            <person name="Rousvoal S."/>
            <person name="Samson G."/>
            <person name="Symeonidi A."/>
            <person name="Weissenbach J."/>
            <person name="Zambounis A."/>
            <person name="Wincker P."/>
            <person name="Boyen C."/>
        </authorList>
    </citation>
    <scope>NUCLEOTIDE SEQUENCE [LARGE SCALE GENOMIC DNA]</scope>
    <source>
        <strain evidence="16">cv. Stackhouse</strain>
    </source>
</reference>
<evidence type="ECO:0000259" key="14">
    <source>
        <dbReference type="PROSITE" id="PS51851"/>
    </source>
</evidence>
<evidence type="ECO:0000259" key="13">
    <source>
        <dbReference type="PROSITE" id="PS51850"/>
    </source>
</evidence>
<dbReference type="InterPro" id="IPR013116">
    <property type="entry name" value="KARI_N"/>
</dbReference>
<comment type="cofactor">
    <cofactor evidence="1">
        <name>Mg(2+)</name>
        <dbReference type="ChEBI" id="CHEBI:18420"/>
    </cofactor>
</comment>
<dbReference type="EMBL" id="HG002024">
    <property type="protein sequence ID" value="CDF39373.1"/>
    <property type="molecule type" value="Genomic_DNA"/>
</dbReference>
<keyword evidence="7 12" id="KW-0460">Magnesium</keyword>
<dbReference type="UniPathway" id="UPA00049">
    <property type="reaction ID" value="UER00060"/>
</dbReference>
<dbReference type="SUPFAM" id="SSF48179">
    <property type="entry name" value="6-phosphogluconate dehydrogenase C-terminal domain-like"/>
    <property type="match status" value="1"/>
</dbReference>
<evidence type="ECO:0000256" key="3">
    <source>
        <dbReference type="ARBA" id="ARBA00004885"/>
    </source>
</evidence>
<feature type="binding site" evidence="12">
    <location>
        <position position="290"/>
    </location>
    <ligand>
        <name>Mg(2+)</name>
        <dbReference type="ChEBI" id="CHEBI:18420"/>
        <label>1</label>
    </ligand>
</feature>
<dbReference type="GO" id="GO:0046872">
    <property type="term" value="F:metal ion binding"/>
    <property type="evidence" value="ECO:0007669"/>
    <property type="project" value="UniProtKB-UniRule"/>
</dbReference>
<dbReference type="Gramene" id="CDF39373">
    <property type="protein sequence ID" value="CDF39373"/>
    <property type="gene ID" value="CHC_T00008929001"/>
</dbReference>
<keyword evidence="5 12" id="KW-0028">Amino-acid biosynthesis</keyword>
<feature type="binding site" evidence="12">
    <location>
        <position position="286"/>
    </location>
    <ligand>
        <name>Mg(2+)</name>
        <dbReference type="ChEBI" id="CHEBI:18420"/>
        <label>1</label>
    </ligand>
</feature>
<dbReference type="GeneID" id="17327003"/>
<evidence type="ECO:0000256" key="8">
    <source>
        <dbReference type="ARBA" id="ARBA00023002"/>
    </source>
</evidence>
<evidence type="ECO:0000256" key="11">
    <source>
        <dbReference type="ARBA" id="ARBA00030593"/>
    </source>
</evidence>
<keyword evidence="15" id="KW-0413">Isomerase</keyword>
<dbReference type="Pfam" id="PF01450">
    <property type="entry name" value="KARI_C"/>
    <property type="match status" value="1"/>
</dbReference>
<dbReference type="PROSITE" id="PS51850">
    <property type="entry name" value="KARI_N"/>
    <property type="match status" value="1"/>
</dbReference>
<evidence type="ECO:0000313" key="16">
    <source>
        <dbReference type="Proteomes" id="UP000012073"/>
    </source>
</evidence>
<dbReference type="InterPro" id="IPR013328">
    <property type="entry name" value="6PGD_dom2"/>
</dbReference>
<keyword evidence="9 12" id="KW-0100">Branched-chain amino acid biosynthesis</keyword>
<dbReference type="PANTHER" id="PTHR21371">
    <property type="entry name" value="KETOL-ACID REDUCTOISOMERASE, MITOCHONDRIAL"/>
    <property type="match status" value="1"/>
</dbReference>
<feature type="binding site" evidence="12">
    <location>
        <position position="286"/>
    </location>
    <ligand>
        <name>Mg(2+)</name>
        <dbReference type="ChEBI" id="CHEBI:18420"/>
        <label>2</label>
    </ligand>
</feature>
<evidence type="ECO:0000256" key="6">
    <source>
        <dbReference type="ARBA" id="ARBA00022723"/>
    </source>
</evidence>
<dbReference type="InterPro" id="IPR000506">
    <property type="entry name" value="KARI_C"/>
</dbReference>
<dbReference type="InterPro" id="IPR008927">
    <property type="entry name" value="6-PGluconate_DH-like_C_sf"/>
</dbReference>
<proteinExistence type="inferred from homology"/>
<keyword evidence="6 12" id="KW-0479">Metal-binding</keyword>
<dbReference type="AlphaFoldDB" id="R7QNL4"/>
<dbReference type="OMA" id="MVDNCSF"/>
<comment type="similarity">
    <text evidence="4 12">Belongs to the ketol-acid reductoisomerase family.</text>
</comment>
<dbReference type="STRING" id="2769.R7QNL4"/>
<dbReference type="UniPathway" id="UPA00047">
    <property type="reaction ID" value="UER00056"/>
</dbReference>
<evidence type="ECO:0000256" key="5">
    <source>
        <dbReference type="ARBA" id="ARBA00022605"/>
    </source>
</evidence>
<comment type="caution">
    <text evidence="12">Lacks conserved residue(s) required for the propagation of feature annotation.</text>
</comment>
<evidence type="ECO:0000313" key="15">
    <source>
        <dbReference type="EMBL" id="CDF39373.1"/>
    </source>
</evidence>
<dbReference type="SUPFAM" id="SSF51735">
    <property type="entry name" value="NAD(P)-binding Rossmann-fold domains"/>
    <property type="match status" value="1"/>
</dbReference>
<dbReference type="GO" id="GO:0009097">
    <property type="term" value="P:isoleucine biosynthetic process"/>
    <property type="evidence" value="ECO:0007669"/>
    <property type="project" value="UniProtKB-UniRule"/>
</dbReference>
<feature type="domain" description="KARI N-terminal Rossmann" evidence="13">
    <location>
        <begin position="79"/>
        <end position="277"/>
    </location>
</feature>
<dbReference type="PhylomeDB" id="R7QNL4"/>
<dbReference type="Gene3D" id="1.10.1040.10">
    <property type="entry name" value="N-(1-d-carboxylethyl)-l-norvaline Dehydrogenase, domain 2"/>
    <property type="match status" value="1"/>
</dbReference>
<feature type="domain" description="KARI C-terminal knotted" evidence="14">
    <location>
        <begin position="278"/>
        <end position="421"/>
    </location>
</feature>
<evidence type="ECO:0000256" key="1">
    <source>
        <dbReference type="ARBA" id="ARBA00001946"/>
    </source>
</evidence>
<gene>
    <name evidence="15" type="ORF">CHC_T00008929001</name>
</gene>
<dbReference type="RefSeq" id="XP_005719284.1">
    <property type="nucleotide sequence ID" value="XM_005719227.1"/>
</dbReference>
<evidence type="ECO:0000256" key="7">
    <source>
        <dbReference type="ARBA" id="ARBA00022842"/>
    </source>
</evidence>
<keyword evidence="8 12" id="KW-0560">Oxidoreductase</keyword>
<dbReference type="OrthoDB" id="10255643at2759"/>
<dbReference type="GO" id="GO:0004455">
    <property type="term" value="F:ketol-acid reductoisomerase activity"/>
    <property type="evidence" value="ECO:0007669"/>
    <property type="project" value="UniProtKB-UniRule"/>
</dbReference>
<dbReference type="Proteomes" id="UP000012073">
    <property type="component" value="Unassembled WGS sequence"/>
</dbReference>
<accession>R7QNL4</accession>
<protein>
    <recommendedName>
        <fullName evidence="11">Acetohydroxy-acid reductoisomerase</fullName>
    </recommendedName>
    <alternativeName>
        <fullName evidence="10">Alpha-keto-beta-hydroxylacyl reductoisomerase</fullName>
    </alternativeName>
</protein>
<dbReference type="GO" id="GO:0009099">
    <property type="term" value="P:L-valine biosynthetic process"/>
    <property type="evidence" value="ECO:0007669"/>
    <property type="project" value="UniProtKB-UniRule"/>
</dbReference>
<name>R7QNL4_CHOCR</name>
<evidence type="ECO:0000256" key="4">
    <source>
        <dbReference type="ARBA" id="ARBA00010318"/>
    </source>
</evidence>
<dbReference type="GO" id="GO:0016853">
    <property type="term" value="F:isomerase activity"/>
    <property type="evidence" value="ECO:0007669"/>
    <property type="project" value="UniProtKB-KW"/>
</dbReference>
<sequence>MPAFVPSVFLGRAPTTSSLFCPAVTSLRVVPRGVPSQRVTPAMMAAPTVLEERAKAADFSTACFTKEEITLAGTTEYIVRGGRDVFPALPKAFTGVKKVGVIGWGSQGPAQAQNLRDSFQDAGVDATVTIGLREGSSSMKEAEKAGFTKESGTLGEMYKVISDSDFVVLLISDAATAMCYKDVFKAMKPGATLGLSHGFLLGHMDSIGESFPEDINVILVAPKGMGPSVRRLYVQGKTENGAGINCSFAVENDATGTATDLAIGWAIAIGAPFCFQTTLRNEYRSDIFGERCILLGAIHGICESLWRRFVMQGMDQEEAFIRSTESITGPLSQIISKRGIKAVYEDMNDADKAVFAKSYCAAYEPAYEIVIECYEDVACGNEIRSVINSGMRAKRFPVISPIDGTQMWKVGETVRSKRSSSPPPPVDPFAAGVYCATMMAQIDVLLEKGHVLSEIINESVIESVDSLSPYLHARGVAYMVFNCSFTAATGSKKWAPRFDYNLTQRAYTAIDNEDSLNTGLMDEFLNHKIHPAIAECAKLRPSVDIALTGSGADDAARSNL</sequence>
<comment type="pathway">
    <text evidence="3">Amino-acid biosynthesis; L-isoleucine biosynthesis; L-isoleucine from 2-oxobutanoate: step 2/4.</text>
</comment>
<evidence type="ECO:0000256" key="2">
    <source>
        <dbReference type="ARBA" id="ARBA00004864"/>
    </source>
</evidence>
<dbReference type="Gene3D" id="3.40.50.720">
    <property type="entry name" value="NAD(P)-binding Rossmann-like Domain"/>
    <property type="match status" value="1"/>
</dbReference>
<evidence type="ECO:0000256" key="12">
    <source>
        <dbReference type="PROSITE-ProRule" id="PRU01198"/>
    </source>
</evidence>